<dbReference type="PROSITE" id="PS51217">
    <property type="entry name" value="UVRD_HELICASE_CTER"/>
    <property type="match status" value="1"/>
</dbReference>
<dbReference type="InterPro" id="IPR014017">
    <property type="entry name" value="DNA_helicase_UvrD-like_C"/>
</dbReference>
<evidence type="ECO:0000256" key="14">
    <source>
        <dbReference type="PROSITE-ProRule" id="PRU00560"/>
    </source>
</evidence>
<dbReference type="InterPro" id="IPR000212">
    <property type="entry name" value="DNA_helicase_UvrD/REP"/>
</dbReference>
<comment type="catalytic activity">
    <reaction evidence="11">
        <text>Couples ATP hydrolysis with the unwinding of duplex DNA by translocating in the 3'-5' direction.</text>
        <dbReference type="EC" id="5.6.2.4"/>
    </reaction>
</comment>
<evidence type="ECO:0000256" key="12">
    <source>
        <dbReference type="ARBA" id="ARBA00034808"/>
    </source>
</evidence>
<dbReference type="GO" id="GO:0003677">
    <property type="term" value="F:DNA binding"/>
    <property type="evidence" value="ECO:0007669"/>
    <property type="project" value="UniProtKB-KW"/>
</dbReference>
<accession>A0A9X8NAP8</accession>
<feature type="binding site" evidence="14">
    <location>
        <begin position="41"/>
        <end position="48"/>
    </location>
    <ligand>
        <name>ATP</name>
        <dbReference type="ChEBI" id="CHEBI:30616"/>
    </ligand>
</feature>
<keyword evidence="3" id="KW-0227">DNA damage</keyword>
<organism evidence="18 19">
    <name type="scientific">Corynebacterium afermentans</name>
    <dbReference type="NCBI Taxonomy" id="38286"/>
    <lineage>
        <taxon>Bacteria</taxon>
        <taxon>Bacillati</taxon>
        <taxon>Actinomycetota</taxon>
        <taxon>Actinomycetes</taxon>
        <taxon>Mycobacteriales</taxon>
        <taxon>Corynebacteriaceae</taxon>
        <taxon>Corynebacterium</taxon>
    </lineage>
</organism>
<evidence type="ECO:0000256" key="1">
    <source>
        <dbReference type="ARBA" id="ARBA00022722"/>
    </source>
</evidence>
<dbReference type="Proteomes" id="UP000185547">
    <property type="component" value="Unassembled WGS sequence"/>
</dbReference>
<proteinExistence type="predicted"/>
<evidence type="ECO:0000256" key="5">
    <source>
        <dbReference type="ARBA" id="ARBA00022806"/>
    </source>
</evidence>
<dbReference type="Gene3D" id="3.90.320.10">
    <property type="match status" value="1"/>
</dbReference>
<reference evidence="18 19" key="1">
    <citation type="submission" date="2017-01" db="EMBL/GenBank/DDBJ databases">
        <authorList>
            <person name="Varghese N."/>
            <person name="Submissions S."/>
        </authorList>
    </citation>
    <scope>NUCLEOTIDE SEQUENCE [LARGE SCALE GENOMIC DNA]</scope>
    <source>
        <strain evidence="18 19">DSM 44280</strain>
    </source>
</reference>
<evidence type="ECO:0000256" key="9">
    <source>
        <dbReference type="ARBA" id="ARBA00023204"/>
    </source>
</evidence>
<dbReference type="AlphaFoldDB" id="A0A9X8NAP8"/>
<dbReference type="InterPro" id="IPR038726">
    <property type="entry name" value="PDDEXK_AddAB-type"/>
</dbReference>
<feature type="region of interest" description="Disordered" evidence="15">
    <location>
        <begin position="1008"/>
        <end position="1041"/>
    </location>
</feature>
<evidence type="ECO:0000259" key="16">
    <source>
        <dbReference type="PROSITE" id="PS51198"/>
    </source>
</evidence>
<keyword evidence="6" id="KW-0269">Exonuclease</keyword>
<dbReference type="PANTHER" id="PTHR11070:SF48">
    <property type="entry name" value="ATP-DEPENDENT HELICASE_NUCLEASE SUBUNIT A"/>
    <property type="match status" value="1"/>
</dbReference>
<keyword evidence="5 14" id="KW-0347">Helicase</keyword>
<protein>
    <recommendedName>
        <fullName evidence="12">DNA 3'-5' helicase</fullName>
        <ecNumber evidence="12">5.6.2.4</ecNumber>
    </recommendedName>
</protein>
<dbReference type="EMBL" id="FTMH01000003">
    <property type="protein sequence ID" value="SIP96282.1"/>
    <property type="molecule type" value="Genomic_DNA"/>
</dbReference>
<dbReference type="GO" id="GO:0043138">
    <property type="term" value="F:3'-5' DNA helicase activity"/>
    <property type="evidence" value="ECO:0007669"/>
    <property type="project" value="UniProtKB-EC"/>
</dbReference>
<sequence length="1238" mass="134630">MTTQQTYLTAADIDAGDSLQTDINGRDFIQWTTDTNVFVQAGAGSGKTTTLIQRILTLIIDDGLTIDQFAAITFTEAAGGKLVSDLRAALTQVAREAKHTPFPGTETIFRKVTDDTEVKRRAQAALEGLPGAAIGTLHSFCLRLLKQYPLQAGLPPKVDKVDELRQQMDASLRVDHVLETLTQLVTGEPEAVDTVRRLKDKFGLDIDPEAITKDLETLIGEGVRMSALGDVARWMDEHWGDLGPTLQEPRWTAGDDAKLVREEFEFLRALDAAAASIPASDKLRAKLDEYLEEIQPYADGEASEVERVLWKPKLSRPGQSGAKNAWAKMDVSQSFADELENRGIEVDHDNPKNTAAAALENVHTKFDNRGKPGLIEAITHITPLLAALVLDAKDARLKRGTLEYHDMIFLAKQLVTAPENDRIREELHNTYRVIFVDEFQDTDPVQYEIVRVIAAGRLHASPVPGSLFMVGDPKQSIYRFRNADIDNYNAVKDTYKQDGSGEGVLVNLTQNFRSSERVVGAINALFAKVFSEVDPTPGAPTQASYEDMLPQKAKTAQLSDGTTATLPGKVVFVHSEEAAASSAAADRKTAEEEDIVAIVRAAVSNAGGEYFSHKLVEETDGDGTAVARPLTYSDIAILVHTHADSRRIQRALKRADIPYVSEGSTRLFLVPEINDLLTVLRAISDPADAFTQIAALRTALLGCSDAELAADAKGEPISDQVASKREWLRKKRASEGATDVGTLVRSIAAEFNLADSYIAQGKEDALGSLEQLLTLADQFARVTGLGLREFVRWADEQSEINNGAADPVLDNNADGVRIMTIHRSKGLEFPMVIVANLSQDYRTPSLAQGFSKDGKGVAKLQISNIQSPGYKPLKDYEAQADSDELKRLMYVALTRAESVLAVPLHVGKTSNGSWRKTKGTALMEAMQEVLDKAQGNGTADALAAAGITLVSRESLGNFDNVVLPAPARPEYAELAGREKAHEQAQKLLSTAAGTAPRVGVTTIAHATDQQAERAQKNQSPEDTSARTHAAKNELPTPQSRTGEAVRAQFEEAGWTVPAAARDVNANVTRDTTGTDFGSAVHEVMERLPNAGERTIEELARLAVEQFNLKDEAYADVLATARAFADSAPYKAAVAADQAHFELPVLRGIPLTDKAPDIAVNGYIDLLYKDGDSWVIADYKTDAYATKERMTSYFMQLELYARTLSEALGVPVSRLELIFVDGKNGGLATQVLTHDREGL</sequence>
<keyword evidence="4 14" id="KW-0378">Hydrolase</keyword>
<dbReference type="GO" id="GO:0004527">
    <property type="term" value="F:exonuclease activity"/>
    <property type="evidence" value="ECO:0007669"/>
    <property type="project" value="UniProtKB-KW"/>
</dbReference>
<evidence type="ECO:0000256" key="8">
    <source>
        <dbReference type="ARBA" id="ARBA00023125"/>
    </source>
</evidence>
<dbReference type="Pfam" id="PF00580">
    <property type="entry name" value="UvrD-helicase"/>
    <property type="match status" value="1"/>
</dbReference>
<evidence type="ECO:0000256" key="11">
    <source>
        <dbReference type="ARBA" id="ARBA00034617"/>
    </source>
</evidence>
<keyword evidence="8" id="KW-0238">DNA-binding</keyword>
<keyword evidence="7 14" id="KW-0067">ATP-binding</keyword>
<dbReference type="GO" id="GO:0000725">
    <property type="term" value="P:recombinational repair"/>
    <property type="evidence" value="ECO:0007669"/>
    <property type="project" value="TreeGrafter"/>
</dbReference>
<evidence type="ECO:0000256" key="4">
    <source>
        <dbReference type="ARBA" id="ARBA00022801"/>
    </source>
</evidence>
<keyword evidence="10" id="KW-0413">Isomerase</keyword>
<feature type="domain" description="UvrD-like helicase C-terminal" evidence="17">
    <location>
        <begin position="540"/>
        <end position="826"/>
    </location>
</feature>
<dbReference type="InterPro" id="IPR014016">
    <property type="entry name" value="UvrD-like_ATP-bd"/>
</dbReference>
<dbReference type="PANTHER" id="PTHR11070">
    <property type="entry name" value="UVRD / RECB / PCRA DNA HELICASE FAMILY MEMBER"/>
    <property type="match status" value="1"/>
</dbReference>
<comment type="catalytic activity">
    <reaction evidence="13">
        <text>ATP + H2O = ADP + phosphate + H(+)</text>
        <dbReference type="Rhea" id="RHEA:13065"/>
        <dbReference type="ChEBI" id="CHEBI:15377"/>
        <dbReference type="ChEBI" id="CHEBI:15378"/>
        <dbReference type="ChEBI" id="CHEBI:30616"/>
        <dbReference type="ChEBI" id="CHEBI:43474"/>
        <dbReference type="ChEBI" id="CHEBI:456216"/>
        <dbReference type="EC" id="5.6.2.4"/>
    </reaction>
</comment>
<evidence type="ECO:0000256" key="2">
    <source>
        <dbReference type="ARBA" id="ARBA00022741"/>
    </source>
</evidence>
<evidence type="ECO:0000259" key="17">
    <source>
        <dbReference type="PROSITE" id="PS51217"/>
    </source>
</evidence>
<evidence type="ECO:0000313" key="19">
    <source>
        <dbReference type="Proteomes" id="UP000185547"/>
    </source>
</evidence>
<evidence type="ECO:0000256" key="15">
    <source>
        <dbReference type="SAM" id="MobiDB-lite"/>
    </source>
</evidence>
<dbReference type="GO" id="GO:0033202">
    <property type="term" value="C:DNA helicase complex"/>
    <property type="evidence" value="ECO:0007669"/>
    <property type="project" value="TreeGrafter"/>
</dbReference>
<evidence type="ECO:0000256" key="6">
    <source>
        <dbReference type="ARBA" id="ARBA00022839"/>
    </source>
</evidence>
<evidence type="ECO:0000256" key="10">
    <source>
        <dbReference type="ARBA" id="ARBA00023235"/>
    </source>
</evidence>
<gene>
    <name evidence="18" type="ORF">SAMN05421802_10384</name>
</gene>
<dbReference type="GO" id="GO:0005524">
    <property type="term" value="F:ATP binding"/>
    <property type="evidence" value="ECO:0007669"/>
    <property type="project" value="UniProtKB-UniRule"/>
</dbReference>
<keyword evidence="1" id="KW-0540">Nuclease</keyword>
<evidence type="ECO:0000256" key="13">
    <source>
        <dbReference type="ARBA" id="ARBA00048988"/>
    </source>
</evidence>
<dbReference type="InterPro" id="IPR011604">
    <property type="entry name" value="PDDEXK-like_dom_sf"/>
</dbReference>
<dbReference type="InterPro" id="IPR027417">
    <property type="entry name" value="P-loop_NTPase"/>
</dbReference>
<comment type="caution">
    <text evidence="18">The sequence shown here is derived from an EMBL/GenBank/DDBJ whole genome shotgun (WGS) entry which is preliminary data.</text>
</comment>
<keyword evidence="19" id="KW-1185">Reference proteome</keyword>
<name>A0A9X8NAP8_9CORY</name>
<dbReference type="RefSeq" id="WP_063938571.1">
    <property type="nucleotide sequence ID" value="NZ_FTMH01000003.1"/>
</dbReference>
<dbReference type="Gene3D" id="3.40.50.300">
    <property type="entry name" value="P-loop containing nucleotide triphosphate hydrolases"/>
    <property type="match status" value="4"/>
</dbReference>
<dbReference type="Pfam" id="PF12705">
    <property type="entry name" value="PDDEXK_1"/>
    <property type="match status" value="1"/>
</dbReference>
<evidence type="ECO:0000313" key="18">
    <source>
        <dbReference type="EMBL" id="SIP96282.1"/>
    </source>
</evidence>
<dbReference type="SUPFAM" id="SSF52540">
    <property type="entry name" value="P-loop containing nucleoside triphosphate hydrolases"/>
    <property type="match status" value="1"/>
</dbReference>
<feature type="domain" description="UvrD-like helicase ATP-binding" evidence="16">
    <location>
        <begin position="20"/>
        <end position="515"/>
    </location>
</feature>
<keyword evidence="9" id="KW-0234">DNA repair</keyword>
<dbReference type="GO" id="GO:0005829">
    <property type="term" value="C:cytosol"/>
    <property type="evidence" value="ECO:0007669"/>
    <property type="project" value="TreeGrafter"/>
</dbReference>
<dbReference type="PROSITE" id="PS51198">
    <property type="entry name" value="UVRD_HELICASE_ATP_BIND"/>
    <property type="match status" value="1"/>
</dbReference>
<evidence type="ECO:0000256" key="3">
    <source>
        <dbReference type="ARBA" id="ARBA00022763"/>
    </source>
</evidence>
<dbReference type="Pfam" id="PF13361">
    <property type="entry name" value="UvrD_C"/>
    <property type="match status" value="2"/>
</dbReference>
<dbReference type="OrthoDB" id="9810135at2"/>
<dbReference type="EC" id="5.6.2.4" evidence="12"/>
<dbReference type="SUPFAM" id="SSF52980">
    <property type="entry name" value="Restriction endonuclease-like"/>
    <property type="match status" value="1"/>
</dbReference>
<keyword evidence="2 14" id="KW-0547">Nucleotide-binding</keyword>
<dbReference type="Gene3D" id="1.10.486.10">
    <property type="entry name" value="PCRA, domain 4"/>
    <property type="match status" value="1"/>
</dbReference>
<dbReference type="InterPro" id="IPR011335">
    <property type="entry name" value="Restrct_endonuc-II-like"/>
</dbReference>
<evidence type="ECO:0000256" key="7">
    <source>
        <dbReference type="ARBA" id="ARBA00022840"/>
    </source>
</evidence>